<gene>
    <name evidence="2" type="ORF">U725_02379</name>
</gene>
<dbReference type="RefSeq" id="WP_042748854.1">
    <property type="nucleotide sequence ID" value="NZ_AZSI01000161.1"/>
</dbReference>
<evidence type="ECO:0000313" key="2">
    <source>
        <dbReference type="EMBL" id="KEY61496.1"/>
    </source>
</evidence>
<protein>
    <submittedName>
        <fullName evidence="2">Transcriptional regulator, rgg family</fullName>
    </submittedName>
</protein>
<name>A0A084A867_LACLC</name>
<organism evidence="2 3">
    <name type="scientific">Lactococcus cremoris subsp. cremoris GE214</name>
    <dbReference type="NCBI Taxonomy" id="1415168"/>
    <lineage>
        <taxon>Bacteria</taxon>
        <taxon>Bacillati</taxon>
        <taxon>Bacillota</taxon>
        <taxon>Bacilli</taxon>
        <taxon>Lactobacillales</taxon>
        <taxon>Streptococcaceae</taxon>
        <taxon>Lactococcus</taxon>
        <taxon>Lactococcus cremoris subsp. cremoris</taxon>
    </lineage>
</organism>
<comment type="caution">
    <text evidence="2">The sequence shown here is derived from an EMBL/GenBank/DDBJ whole genome shotgun (WGS) entry which is preliminary data.</text>
</comment>
<dbReference type="PATRIC" id="fig|1415168.3.peg.2442"/>
<dbReference type="SUPFAM" id="SSF47413">
    <property type="entry name" value="lambda repressor-like DNA-binding domains"/>
    <property type="match status" value="1"/>
</dbReference>
<dbReference type="PANTHER" id="PTHR37038">
    <property type="entry name" value="TRANSCRIPTIONAL REGULATOR-RELATED"/>
    <property type="match status" value="1"/>
</dbReference>
<dbReference type="PROSITE" id="PS50943">
    <property type="entry name" value="HTH_CROC1"/>
    <property type="match status" value="1"/>
</dbReference>
<reference evidence="2 3" key="1">
    <citation type="submission" date="2014-06" db="EMBL/GenBank/DDBJ databases">
        <title>Draft genome sequence of the putrescine producing strain Lactococcus lactis subsp cremoris GE214.</title>
        <authorList>
            <person name="Ladero V."/>
            <person name="Linares D.M."/>
            <person name="del Rio B."/>
            <person name="Mayo B."/>
            <person name="Martin M.C."/>
            <person name="Fernandez M."/>
            <person name="Alvarez M.A."/>
        </authorList>
    </citation>
    <scope>NUCLEOTIDE SEQUENCE [LARGE SCALE GENOMIC DNA]</scope>
    <source>
        <strain evidence="2 3">GE214</strain>
    </source>
</reference>
<dbReference type="EMBL" id="AZSI01000161">
    <property type="protein sequence ID" value="KEY61496.1"/>
    <property type="molecule type" value="Genomic_DNA"/>
</dbReference>
<dbReference type="InterPro" id="IPR001387">
    <property type="entry name" value="Cro/C1-type_HTH"/>
</dbReference>
<dbReference type="SMART" id="SM00530">
    <property type="entry name" value="HTH_XRE"/>
    <property type="match status" value="1"/>
</dbReference>
<dbReference type="Pfam" id="PF01381">
    <property type="entry name" value="HTH_3"/>
    <property type="match status" value="1"/>
</dbReference>
<dbReference type="InterPro" id="IPR053163">
    <property type="entry name" value="HTH-type_regulator_Rgg"/>
</dbReference>
<proteinExistence type="predicted"/>
<dbReference type="InterPro" id="IPR010982">
    <property type="entry name" value="Lambda_DNA-bd_dom_sf"/>
</dbReference>
<dbReference type="Gene3D" id="1.10.260.40">
    <property type="entry name" value="lambda repressor-like DNA-binding domains"/>
    <property type="match status" value="1"/>
</dbReference>
<dbReference type="CDD" id="cd00093">
    <property type="entry name" value="HTH_XRE"/>
    <property type="match status" value="1"/>
</dbReference>
<dbReference type="NCBIfam" id="TIGR01716">
    <property type="entry name" value="RGG_Cterm"/>
    <property type="match status" value="1"/>
</dbReference>
<accession>A0A084A867</accession>
<evidence type="ECO:0000259" key="1">
    <source>
        <dbReference type="PROSITE" id="PS50943"/>
    </source>
</evidence>
<sequence>MVYFKYGKAFHDLRIQHGFSLSAFEELGIAKSTLSNFENGKSMLSFDRLDSALQKMNVSPLDYSIMINNGEQESYISIFDEIEHAYYQREIKRLKEIYQENQMGTNEQKLVAYSAKGLYQHLLPEEIDEIEDYLKGIQFWGLFELSILANIGDKLNENLIDNILEDFFYNKSYYENDLYYRVLIYRFLYKVILNCIDSGRKEKAQEVLDISKQFFMPGDVMSRVIINYAESFFVYYYVDKQKGKRQLQDTLKFLKKIGAEDFRKTLKMQYDKRIIREKPNER</sequence>
<dbReference type="GO" id="GO:0003677">
    <property type="term" value="F:DNA binding"/>
    <property type="evidence" value="ECO:0007669"/>
    <property type="project" value="InterPro"/>
</dbReference>
<evidence type="ECO:0000313" key="3">
    <source>
        <dbReference type="Proteomes" id="UP000028401"/>
    </source>
</evidence>
<dbReference type="InterPro" id="IPR010057">
    <property type="entry name" value="Transcription_activator_Rgg_C"/>
</dbReference>
<dbReference type="Pfam" id="PF21259">
    <property type="entry name" value="Rgg_C"/>
    <property type="match status" value="1"/>
</dbReference>
<dbReference type="AlphaFoldDB" id="A0A084A867"/>
<feature type="domain" description="HTH cro/C1-type" evidence="1">
    <location>
        <begin position="13"/>
        <end position="64"/>
    </location>
</feature>
<dbReference type="PANTHER" id="PTHR37038:SF12">
    <property type="entry name" value="TRANSCRIPTIONAL REGULATOR"/>
    <property type="match status" value="1"/>
</dbReference>
<dbReference type="Proteomes" id="UP000028401">
    <property type="component" value="Unassembled WGS sequence"/>
</dbReference>